<evidence type="ECO:0000256" key="1">
    <source>
        <dbReference type="SAM" id="Phobius"/>
    </source>
</evidence>
<dbReference type="EMBL" id="JBJUIK010000007">
    <property type="protein sequence ID" value="KAL3523156.1"/>
    <property type="molecule type" value="Genomic_DNA"/>
</dbReference>
<keyword evidence="1" id="KW-0472">Membrane</keyword>
<protein>
    <submittedName>
        <fullName evidence="2">Uncharacterized protein</fullName>
    </submittedName>
</protein>
<evidence type="ECO:0000313" key="3">
    <source>
        <dbReference type="Proteomes" id="UP001630127"/>
    </source>
</evidence>
<gene>
    <name evidence="2" type="ORF">ACH5RR_015990</name>
</gene>
<name>A0ABD2ZUM6_9GENT</name>
<dbReference type="Proteomes" id="UP001630127">
    <property type="component" value="Unassembled WGS sequence"/>
</dbReference>
<sequence length="186" mass="20438">MTTKCKKKISCFDGGIAGREGASIGGGSSFGAGYGFGVGFGLGGIYGHVFGVEIGVSLAGLFLVPIVRSIWSKNEELNLKPAHQRTVVRLMRVRKRIMYVYKKNWIWPMIPPKPPQATSLLSLKPLSFTTRTIIPPSRSEFTNVSVPYFAVGIVNPLSSSLRCNIRYLPPKTKEATKYMKSYSDSN</sequence>
<organism evidence="2 3">
    <name type="scientific">Cinchona calisaya</name>
    <dbReference type="NCBI Taxonomy" id="153742"/>
    <lineage>
        <taxon>Eukaryota</taxon>
        <taxon>Viridiplantae</taxon>
        <taxon>Streptophyta</taxon>
        <taxon>Embryophyta</taxon>
        <taxon>Tracheophyta</taxon>
        <taxon>Spermatophyta</taxon>
        <taxon>Magnoliopsida</taxon>
        <taxon>eudicotyledons</taxon>
        <taxon>Gunneridae</taxon>
        <taxon>Pentapetalae</taxon>
        <taxon>asterids</taxon>
        <taxon>lamiids</taxon>
        <taxon>Gentianales</taxon>
        <taxon>Rubiaceae</taxon>
        <taxon>Cinchonoideae</taxon>
        <taxon>Cinchoneae</taxon>
        <taxon>Cinchona</taxon>
    </lineage>
</organism>
<keyword evidence="1" id="KW-0812">Transmembrane</keyword>
<keyword evidence="3" id="KW-1185">Reference proteome</keyword>
<reference evidence="2 3" key="1">
    <citation type="submission" date="2024-11" db="EMBL/GenBank/DDBJ databases">
        <title>A near-complete genome assembly of Cinchona calisaya.</title>
        <authorList>
            <person name="Lian D.C."/>
            <person name="Zhao X.W."/>
            <person name="Wei L."/>
        </authorList>
    </citation>
    <scope>NUCLEOTIDE SEQUENCE [LARGE SCALE GENOMIC DNA]</scope>
    <source>
        <tissue evidence="2">Nenye</tissue>
    </source>
</reference>
<comment type="caution">
    <text evidence="2">The sequence shown here is derived from an EMBL/GenBank/DDBJ whole genome shotgun (WGS) entry which is preliminary data.</text>
</comment>
<keyword evidence="1" id="KW-1133">Transmembrane helix</keyword>
<feature type="transmembrane region" description="Helical" evidence="1">
    <location>
        <begin position="45"/>
        <end position="67"/>
    </location>
</feature>
<evidence type="ECO:0000313" key="2">
    <source>
        <dbReference type="EMBL" id="KAL3523156.1"/>
    </source>
</evidence>
<proteinExistence type="predicted"/>
<accession>A0ABD2ZUM6</accession>
<dbReference type="AlphaFoldDB" id="A0ABD2ZUM6"/>